<proteinExistence type="predicted"/>
<sequence>MLIENTVEFAFILTAKLTALGVFGGGGEAKCLKSLGVDRGRVSAGSEKDDGAVGGNLIKVMPIWHTLAVGEIVLVPAPAAKRLTGRQVVGREKILAAGNELGHRSGAVKLYHAEVSA</sequence>
<accession>A0A645DUR2</accession>
<organism evidence="1">
    <name type="scientific">bioreactor metagenome</name>
    <dbReference type="NCBI Taxonomy" id="1076179"/>
    <lineage>
        <taxon>unclassified sequences</taxon>
        <taxon>metagenomes</taxon>
        <taxon>ecological metagenomes</taxon>
    </lineage>
</organism>
<dbReference type="AlphaFoldDB" id="A0A645DUR2"/>
<dbReference type="EMBL" id="VSSQ01040090">
    <property type="protein sequence ID" value="MPM93254.1"/>
    <property type="molecule type" value="Genomic_DNA"/>
</dbReference>
<protein>
    <submittedName>
        <fullName evidence="1">Uncharacterized protein</fullName>
    </submittedName>
</protein>
<reference evidence="1" key="1">
    <citation type="submission" date="2019-08" db="EMBL/GenBank/DDBJ databases">
        <authorList>
            <person name="Kucharzyk K."/>
            <person name="Murdoch R.W."/>
            <person name="Higgins S."/>
            <person name="Loffler F."/>
        </authorList>
    </citation>
    <scope>NUCLEOTIDE SEQUENCE</scope>
</reference>
<comment type="caution">
    <text evidence="1">The sequence shown here is derived from an EMBL/GenBank/DDBJ whole genome shotgun (WGS) entry which is preliminary data.</text>
</comment>
<gene>
    <name evidence="1" type="ORF">SDC9_140390</name>
</gene>
<name>A0A645DUR2_9ZZZZ</name>
<evidence type="ECO:0000313" key="1">
    <source>
        <dbReference type="EMBL" id="MPM93254.1"/>
    </source>
</evidence>